<feature type="signal peptide" evidence="1">
    <location>
        <begin position="1"/>
        <end position="18"/>
    </location>
</feature>
<dbReference type="STRING" id="1071381.G8BXU6"/>
<proteinExistence type="predicted"/>
<dbReference type="GeneID" id="11534627"/>
<dbReference type="Proteomes" id="UP000005666">
    <property type="component" value="Chromosome 9"/>
</dbReference>
<dbReference type="GO" id="GO:0031505">
    <property type="term" value="P:fungal-type cell wall organization"/>
    <property type="evidence" value="ECO:0007669"/>
    <property type="project" value="TreeGrafter"/>
</dbReference>
<dbReference type="GO" id="GO:0000324">
    <property type="term" value="C:fungal-type vacuole"/>
    <property type="evidence" value="ECO:0007669"/>
    <property type="project" value="TreeGrafter"/>
</dbReference>
<dbReference type="EMBL" id="HE612864">
    <property type="protein sequence ID" value="CCE64724.1"/>
    <property type="molecule type" value="Genomic_DNA"/>
</dbReference>
<dbReference type="eggNOG" id="ENOG502R5YV">
    <property type="taxonomic scope" value="Eukaryota"/>
</dbReference>
<evidence type="ECO:0000256" key="1">
    <source>
        <dbReference type="SAM" id="SignalP"/>
    </source>
</evidence>
<organism evidence="2 3">
    <name type="scientific">Tetrapisispora phaffii (strain ATCC 24235 / CBS 4417 / NBRC 1672 / NRRL Y-8282 / UCD 70-5)</name>
    <name type="common">Yeast</name>
    <name type="synonym">Fabospora phaffii</name>
    <dbReference type="NCBI Taxonomy" id="1071381"/>
    <lineage>
        <taxon>Eukaryota</taxon>
        <taxon>Fungi</taxon>
        <taxon>Dikarya</taxon>
        <taxon>Ascomycota</taxon>
        <taxon>Saccharomycotina</taxon>
        <taxon>Saccharomycetes</taxon>
        <taxon>Saccharomycetales</taxon>
        <taxon>Saccharomycetaceae</taxon>
        <taxon>Tetrapisispora</taxon>
    </lineage>
</organism>
<name>G8BXU6_TETPH</name>
<dbReference type="HOGENOM" id="CLU_071083_1_0_1"/>
<dbReference type="GO" id="GO:0009277">
    <property type="term" value="C:fungal-type cell wall"/>
    <property type="evidence" value="ECO:0007669"/>
    <property type="project" value="TreeGrafter"/>
</dbReference>
<accession>G8BXU6</accession>
<dbReference type="PANTHER" id="PTHR31002:SF34">
    <property type="entry name" value="CELL WALL PROTEIN CWP1-RELATED"/>
    <property type="match status" value="1"/>
</dbReference>
<protein>
    <submittedName>
        <fullName evidence="2">Uncharacterized protein</fullName>
    </submittedName>
</protein>
<evidence type="ECO:0000313" key="2">
    <source>
        <dbReference type="EMBL" id="CCE64724.1"/>
    </source>
</evidence>
<dbReference type="PANTHER" id="PTHR31002">
    <property type="entry name" value="SERIPAUPERIN"/>
    <property type="match status" value="1"/>
</dbReference>
<dbReference type="AlphaFoldDB" id="G8BXU6"/>
<dbReference type="GO" id="GO:0005199">
    <property type="term" value="F:structural constituent of cell wall"/>
    <property type="evidence" value="ECO:0007669"/>
    <property type="project" value="TreeGrafter"/>
</dbReference>
<evidence type="ECO:0000313" key="3">
    <source>
        <dbReference type="Proteomes" id="UP000005666"/>
    </source>
</evidence>
<sequence length="266" mass="27248">MKLSNIALLSAAAATASAYDHKSAAIVELEVYMTDIVNNMDQYLAMQAANPGQAFPAEIMSAYVQMARGNTISYTSFFSTIDESEVEFLMTGVSWYSARLAPSVSAALLEAGIDTNDENVAAATSQAATASQAAATSQTAATSQAAAAANTINSSNLVISSNLYSNYNSTVTANVTDISTTLATITSCDDGKCTEETTTVKVTDNGTILETVTSCGETGCTASASIKVQSSATASTTPVVAENLNGSSKLNFGMGAILAAAIPMLL</sequence>
<dbReference type="Pfam" id="PF00660">
    <property type="entry name" value="SRP1_TIP1"/>
    <property type="match status" value="1"/>
</dbReference>
<reference evidence="2 3" key="1">
    <citation type="journal article" date="2011" name="Proc. Natl. Acad. Sci. U.S.A.">
        <title>Evolutionary erosion of yeast sex chromosomes by mating-type switching accidents.</title>
        <authorList>
            <person name="Gordon J.L."/>
            <person name="Armisen D."/>
            <person name="Proux-Wera E."/>
            <person name="Oheigeartaigh S.S."/>
            <person name="Byrne K.P."/>
            <person name="Wolfe K.H."/>
        </authorList>
    </citation>
    <scope>NUCLEOTIDE SEQUENCE [LARGE SCALE GENOMIC DNA]</scope>
    <source>
        <strain evidence="3">ATCC 24235 / CBS 4417 / NBRC 1672 / NRRL Y-8282 / UCD 70-5</strain>
    </source>
</reference>
<dbReference type="OrthoDB" id="4059055at2759"/>
<dbReference type="RefSeq" id="XP_003687158.1">
    <property type="nucleotide sequence ID" value="XM_003687110.1"/>
</dbReference>
<keyword evidence="3" id="KW-1185">Reference proteome</keyword>
<dbReference type="KEGG" id="tpf:TPHA_0I02200"/>
<dbReference type="InterPro" id="IPR050788">
    <property type="entry name" value="Yeast_SRP1/TIP1_CWP"/>
</dbReference>
<keyword evidence="1" id="KW-0732">Signal</keyword>
<gene>
    <name evidence="2" type="primary">TPHA0I02200</name>
    <name evidence="2" type="ordered locus">TPHA_0I02200</name>
</gene>
<feature type="chain" id="PRO_5003508758" evidence="1">
    <location>
        <begin position="19"/>
        <end position="266"/>
    </location>
</feature>
<dbReference type="OMA" id="WYSSRIA"/>
<dbReference type="InterPro" id="IPR000992">
    <property type="entry name" value="SRP1_TIP1"/>
</dbReference>